<organism evidence="1">
    <name type="scientific">Opuntia streptacantha</name>
    <name type="common">Prickly pear cactus</name>
    <name type="synonym">Opuntia cardona</name>
    <dbReference type="NCBI Taxonomy" id="393608"/>
    <lineage>
        <taxon>Eukaryota</taxon>
        <taxon>Viridiplantae</taxon>
        <taxon>Streptophyta</taxon>
        <taxon>Embryophyta</taxon>
        <taxon>Tracheophyta</taxon>
        <taxon>Spermatophyta</taxon>
        <taxon>Magnoliopsida</taxon>
        <taxon>eudicotyledons</taxon>
        <taxon>Gunneridae</taxon>
        <taxon>Pentapetalae</taxon>
        <taxon>Caryophyllales</taxon>
        <taxon>Cactineae</taxon>
        <taxon>Cactaceae</taxon>
        <taxon>Opuntioideae</taxon>
        <taxon>Opuntia</taxon>
    </lineage>
</organism>
<protein>
    <submittedName>
        <fullName evidence="1">Uncharacterized protein</fullName>
    </submittedName>
</protein>
<sequence length="107" mass="11517">MTSASPAAVLTKSHSFGMPLLKKICSNSLRIPPVRSIFCVASSSIAKLVSISIASFCSFGCFSPCCNIPLMLMIAKTFSDISFRSCFPVFPVELASFLITCSDLFTM</sequence>
<accession>A0A7C8YXL9</accession>
<proteinExistence type="predicted"/>
<dbReference type="EMBL" id="GISG01068529">
    <property type="protein sequence ID" value="MBA4629139.1"/>
    <property type="molecule type" value="Transcribed_RNA"/>
</dbReference>
<evidence type="ECO:0000313" key="1">
    <source>
        <dbReference type="EMBL" id="MBA4629139.1"/>
    </source>
</evidence>
<reference evidence="1" key="1">
    <citation type="journal article" date="2013" name="J. Plant Res.">
        <title>Effect of fungi and light on seed germination of three Opuntia species from semiarid lands of central Mexico.</title>
        <authorList>
            <person name="Delgado-Sanchez P."/>
            <person name="Jimenez-Bremont J.F."/>
            <person name="Guerrero-Gonzalez Mde L."/>
            <person name="Flores J."/>
        </authorList>
    </citation>
    <scope>NUCLEOTIDE SEQUENCE</scope>
    <source>
        <tissue evidence="1">Cladode</tissue>
    </source>
</reference>
<dbReference type="AlphaFoldDB" id="A0A7C8YXL9"/>
<name>A0A7C8YXL9_OPUST</name>
<reference evidence="1" key="2">
    <citation type="submission" date="2020-07" db="EMBL/GenBank/DDBJ databases">
        <authorList>
            <person name="Vera ALvarez R."/>
            <person name="Arias-Moreno D.M."/>
            <person name="Jimenez-Jacinto V."/>
            <person name="Jimenez-Bremont J.F."/>
            <person name="Swaminathan K."/>
            <person name="Moose S.P."/>
            <person name="Guerrero-Gonzalez M.L."/>
            <person name="Marino-Ramirez L."/>
            <person name="Landsman D."/>
            <person name="Rodriguez-Kessler M."/>
            <person name="Delgado-Sanchez P."/>
        </authorList>
    </citation>
    <scope>NUCLEOTIDE SEQUENCE</scope>
    <source>
        <tissue evidence="1">Cladode</tissue>
    </source>
</reference>